<feature type="compositionally biased region" description="Polar residues" evidence="1">
    <location>
        <begin position="1"/>
        <end position="11"/>
    </location>
</feature>
<accession>A0A6A6GYN9</accession>
<proteinExistence type="predicted"/>
<feature type="compositionally biased region" description="Low complexity" evidence="1">
    <location>
        <begin position="105"/>
        <end position="115"/>
    </location>
</feature>
<protein>
    <recommendedName>
        <fullName evidence="4">Glycine zipper 2TM domain-containing protein</fullName>
    </recommendedName>
</protein>
<keyword evidence="3" id="KW-1185">Reference proteome</keyword>
<sequence>MAAQEYFNNFPGQHLAPQAPGFPGSQQPYPNTPTGQRPPSQPPPPYSPVPSQQPPQQYPPPSQQLQQYPPPPQQQYTPQQQQYPPPPPQQQQYPPPPTQSPYPQSPSQKPQGPYQTPSYAQSQYLQPPPNGAVNGNNLSIPPVGAPGSSQLRPIRSHSSPPDDYYNDNYDRDLDRSRRPHHHHHSHSHSRDRRASAAKSHKNRDTFLGGGAGAIVGDAIFPGLGTVGGLLLGGWAGHDHASRKEEKRDLDERWRRAGHSGRARDDVDWNNGGRSRSAMR</sequence>
<feature type="compositionally biased region" description="Polar residues" evidence="1">
    <location>
        <begin position="24"/>
        <end position="37"/>
    </location>
</feature>
<dbReference type="Proteomes" id="UP000800092">
    <property type="component" value="Unassembled WGS sequence"/>
</dbReference>
<evidence type="ECO:0000313" key="3">
    <source>
        <dbReference type="Proteomes" id="UP000800092"/>
    </source>
</evidence>
<feature type="compositionally biased region" description="Low complexity" evidence="1">
    <location>
        <begin position="158"/>
        <end position="167"/>
    </location>
</feature>
<feature type="compositionally biased region" description="Pro residues" evidence="1">
    <location>
        <begin position="83"/>
        <end position="104"/>
    </location>
</feature>
<gene>
    <name evidence="2" type="ORF">EV356DRAFT_508177</name>
</gene>
<dbReference type="PRINTS" id="PR01217">
    <property type="entry name" value="PRICHEXTENSN"/>
</dbReference>
<feature type="compositionally biased region" description="Basic and acidic residues" evidence="1">
    <location>
        <begin position="236"/>
        <end position="254"/>
    </location>
</feature>
<feature type="compositionally biased region" description="Basic residues" evidence="1">
    <location>
        <begin position="177"/>
        <end position="191"/>
    </location>
</feature>
<reference evidence="2" key="1">
    <citation type="journal article" date="2020" name="Stud. Mycol.">
        <title>101 Dothideomycetes genomes: a test case for predicting lifestyles and emergence of pathogens.</title>
        <authorList>
            <person name="Haridas S."/>
            <person name="Albert R."/>
            <person name="Binder M."/>
            <person name="Bloem J."/>
            <person name="Labutti K."/>
            <person name="Salamov A."/>
            <person name="Andreopoulos B."/>
            <person name="Baker S."/>
            <person name="Barry K."/>
            <person name="Bills G."/>
            <person name="Bluhm B."/>
            <person name="Cannon C."/>
            <person name="Castanera R."/>
            <person name="Culley D."/>
            <person name="Daum C."/>
            <person name="Ezra D."/>
            <person name="Gonzalez J."/>
            <person name="Henrissat B."/>
            <person name="Kuo A."/>
            <person name="Liang C."/>
            <person name="Lipzen A."/>
            <person name="Lutzoni F."/>
            <person name="Magnuson J."/>
            <person name="Mondo S."/>
            <person name="Nolan M."/>
            <person name="Ohm R."/>
            <person name="Pangilinan J."/>
            <person name="Park H.-J."/>
            <person name="Ramirez L."/>
            <person name="Alfaro M."/>
            <person name="Sun H."/>
            <person name="Tritt A."/>
            <person name="Yoshinaga Y."/>
            <person name="Zwiers L.-H."/>
            <person name="Turgeon B."/>
            <person name="Goodwin S."/>
            <person name="Spatafora J."/>
            <person name="Crous P."/>
            <person name="Grigoriev I."/>
        </authorList>
    </citation>
    <scope>NUCLEOTIDE SEQUENCE</scope>
    <source>
        <strain evidence="2">Tuck. ex Michener</strain>
    </source>
</reference>
<feature type="compositionally biased region" description="Pro residues" evidence="1">
    <location>
        <begin position="39"/>
        <end position="73"/>
    </location>
</feature>
<evidence type="ECO:0000313" key="2">
    <source>
        <dbReference type="EMBL" id="KAF2230865.1"/>
    </source>
</evidence>
<evidence type="ECO:0000256" key="1">
    <source>
        <dbReference type="SAM" id="MobiDB-lite"/>
    </source>
</evidence>
<name>A0A6A6GYN9_VIRVR</name>
<feature type="region of interest" description="Disordered" evidence="1">
    <location>
        <begin position="235"/>
        <end position="279"/>
    </location>
</feature>
<dbReference type="AlphaFoldDB" id="A0A6A6GYN9"/>
<dbReference type="EMBL" id="ML991835">
    <property type="protein sequence ID" value="KAF2230865.1"/>
    <property type="molecule type" value="Genomic_DNA"/>
</dbReference>
<organism evidence="2 3">
    <name type="scientific">Viridothelium virens</name>
    <name type="common">Speckled blister lichen</name>
    <name type="synonym">Trypethelium virens</name>
    <dbReference type="NCBI Taxonomy" id="1048519"/>
    <lineage>
        <taxon>Eukaryota</taxon>
        <taxon>Fungi</taxon>
        <taxon>Dikarya</taxon>
        <taxon>Ascomycota</taxon>
        <taxon>Pezizomycotina</taxon>
        <taxon>Dothideomycetes</taxon>
        <taxon>Dothideomycetes incertae sedis</taxon>
        <taxon>Trypetheliales</taxon>
        <taxon>Trypetheliaceae</taxon>
        <taxon>Viridothelium</taxon>
    </lineage>
</organism>
<feature type="compositionally biased region" description="Polar residues" evidence="1">
    <location>
        <begin position="116"/>
        <end position="125"/>
    </location>
</feature>
<evidence type="ECO:0008006" key="4">
    <source>
        <dbReference type="Google" id="ProtNLM"/>
    </source>
</evidence>
<feature type="region of interest" description="Disordered" evidence="1">
    <location>
        <begin position="1"/>
        <end position="204"/>
    </location>
</feature>